<evidence type="ECO:0000313" key="2">
    <source>
        <dbReference type="Proteomes" id="UP001202248"/>
    </source>
</evidence>
<reference evidence="1 2" key="1">
    <citation type="submission" date="2022-02" db="EMBL/GenBank/DDBJ databases">
        <authorList>
            <person name="Min J."/>
        </authorList>
    </citation>
    <scope>NUCLEOTIDE SEQUENCE [LARGE SCALE GENOMIC DNA]</scope>
    <source>
        <strain evidence="1 2">GR10-1</strain>
    </source>
</reference>
<gene>
    <name evidence="1" type="ORF">MKP09_08885</name>
</gene>
<dbReference type="Proteomes" id="UP001202248">
    <property type="component" value="Unassembled WGS sequence"/>
</dbReference>
<dbReference type="RefSeq" id="WP_240827363.1">
    <property type="nucleotide sequence ID" value="NZ_JAKWBL010000001.1"/>
</dbReference>
<protein>
    <submittedName>
        <fullName evidence="1">Uncharacterized protein</fullName>
    </submittedName>
</protein>
<name>A0ABS9SI20_9BACT</name>
<sequence length="178" mass="20913">MEQFNSTENQEIKRNFVYREVHANVTLMVEDILSRCYNQKDPLFDYDDIINFYYYEDLNQEQYTDDSRTIQLNNWRDELDRIPDDTGEEAAEFQQDLESKIESLESSESIPSEIYEWWIVSDFLADQLEAAGECLLTCGYTQIWGRKSTGQAIYLDPVISEICYILKLLSGQPNQRLG</sequence>
<organism evidence="1 2">
    <name type="scientific">Niabella ginsengisoli</name>
    <dbReference type="NCBI Taxonomy" id="522298"/>
    <lineage>
        <taxon>Bacteria</taxon>
        <taxon>Pseudomonadati</taxon>
        <taxon>Bacteroidota</taxon>
        <taxon>Chitinophagia</taxon>
        <taxon>Chitinophagales</taxon>
        <taxon>Chitinophagaceae</taxon>
        <taxon>Niabella</taxon>
    </lineage>
</organism>
<accession>A0ABS9SI20</accession>
<dbReference type="EMBL" id="JAKWBL010000001">
    <property type="protein sequence ID" value="MCH5598014.1"/>
    <property type="molecule type" value="Genomic_DNA"/>
</dbReference>
<evidence type="ECO:0000313" key="1">
    <source>
        <dbReference type="EMBL" id="MCH5598014.1"/>
    </source>
</evidence>
<comment type="caution">
    <text evidence="1">The sequence shown here is derived from an EMBL/GenBank/DDBJ whole genome shotgun (WGS) entry which is preliminary data.</text>
</comment>
<proteinExistence type="predicted"/>
<keyword evidence="2" id="KW-1185">Reference proteome</keyword>